<name>A0ABQ8JUI1_DERPT</name>
<reference evidence="1 2" key="2">
    <citation type="journal article" date="2022" name="Mol. Biol. Evol.">
        <title>Comparative Genomics Reveals Insights into the Divergent Evolution of Astigmatic Mites and Household Pest Adaptations.</title>
        <authorList>
            <person name="Xiong Q."/>
            <person name="Wan A.T."/>
            <person name="Liu X."/>
            <person name="Fung C.S."/>
            <person name="Xiao X."/>
            <person name="Malainual N."/>
            <person name="Hou J."/>
            <person name="Wang L."/>
            <person name="Wang M."/>
            <person name="Yang K.Y."/>
            <person name="Cui Y."/>
            <person name="Leung E.L."/>
            <person name="Nong W."/>
            <person name="Shin S.K."/>
            <person name="Au S.W."/>
            <person name="Jeong K.Y."/>
            <person name="Chew F.T."/>
            <person name="Hui J.H."/>
            <person name="Leung T.F."/>
            <person name="Tungtrongchitr A."/>
            <person name="Zhong N."/>
            <person name="Liu Z."/>
            <person name="Tsui S.K."/>
        </authorList>
    </citation>
    <scope>NUCLEOTIDE SEQUENCE [LARGE SCALE GENOMIC DNA]</scope>
    <source>
        <strain evidence="1">Derp</strain>
    </source>
</reference>
<evidence type="ECO:0000313" key="2">
    <source>
        <dbReference type="Proteomes" id="UP000887458"/>
    </source>
</evidence>
<protein>
    <submittedName>
        <fullName evidence="1">Uncharacterized protein</fullName>
    </submittedName>
</protein>
<sequence>MKNATKKTQTNITYKCIDTLKRAYNEEKRCIEELLSGNPPNLFQLYLTFFFSSIYSSEYYN</sequence>
<gene>
    <name evidence="1" type="ORF">DERP_005111</name>
</gene>
<evidence type="ECO:0000313" key="1">
    <source>
        <dbReference type="EMBL" id="KAH9425892.1"/>
    </source>
</evidence>
<accession>A0ABQ8JUI1</accession>
<dbReference type="Proteomes" id="UP000887458">
    <property type="component" value="Unassembled WGS sequence"/>
</dbReference>
<dbReference type="EMBL" id="NJHN03000017">
    <property type="protein sequence ID" value="KAH9425892.1"/>
    <property type="molecule type" value="Genomic_DNA"/>
</dbReference>
<keyword evidence="2" id="KW-1185">Reference proteome</keyword>
<proteinExistence type="predicted"/>
<reference evidence="1 2" key="1">
    <citation type="journal article" date="2018" name="J. Allergy Clin. Immunol.">
        <title>High-quality assembly of Dermatophagoides pteronyssinus genome and transcriptome reveals a wide range of novel allergens.</title>
        <authorList>
            <person name="Liu X.Y."/>
            <person name="Yang K.Y."/>
            <person name="Wang M.Q."/>
            <person name="Kwok J.S."/>
            <person name="Zeng X."/>
            <person name="Yang Z."/>
            <person name="Xiao X.J."/>
            <person name="Lau C.P."/>
            <person name="Li Y."/>
            <person name="Huang Z.M."/>
            <person name="Ba J.G."/>
            <person name="Yim A.K."/>
            <person name="Ouyang C.Y."/>
            <person name="Ngai S.M."/>
            <person name="Chan T.F."/>
            <person name="Leung E.L."/>
            <person name="Liu L."/>
            <person name="Liu Z.G."/>
            <person name="Tsui S.K."/>
        </authorList>
    </citation>
    <scope>NUCLEOTIDE SEQUENCE [LARGE SCALE GENOMIC DNA]</scope>
    <source>
        <strain evidence="1">Derp</strain>
    </source>
</reference>
<organism evidence="1 2">
    <name type="scientific">Dermatophagoides pteronyssinus</name>
    <name type="common">European house dust mite</name>
    <dbReference type="NCBI Taxonomy" id="6956"/>
    <lineage>
        <taxon>Eukaryota</taxon>
        <taxon>Metazoa</taxon>
        <taxon>Ecdysozoa</taxon>
        <taxon>Arthropoda</taxon>
        <taxon>Chelicerata</taxon>
        <taxon>Arachnida</taxon>
        <taxon>Acari</taxon>
        <taxon>Acariformes</taxon>
        <taxon>Sarcoptiformes</taxon>
        <taxon>Astigmata</taxon>
        <taxon>Psoroptidia</taxon>
        <taxon>Analgoidea</taxon>
        <taxon>Pyroglyphidae</taxon>
        <taxon>Dermatophagoidinae</taxon>
        <taxon>Dermatophagoides</taxon>
    </lineage>
</organism>
<comment type="caution">
    <text evidence="1">The sequence shown here is derived from an EMBL/GenBank/DDBJ whole genome shotgun (WGS) entry which is preliminary data.</text>
</comment>